<organism evidence="2 3">
    <name type="scientific">Methylobacterium brachiatum</name>
    <dbReference type="NCBI Taxonomy" id="269660"/>
    <lineage>
        <taxon>Bacteria</taxon>
        <taxon>Pseudomonadati</taxon>
        <taxon>Pseudomonadota</taxon>
        <taxon>Alphaproteobacteria</taxon>
        <taxon>Hyphomicrobiales</taxon>
        <taxon>Methylobacteriaceae</taxon>
        <taxon>Methylobacterium</taxon>
    </lineage>
</organism>
<feature type="compositionally biased region" description="Basic residues" evidence="1">
    <location>
        <begin position="14"/>
        <end position="26"/>
    </location>
</feature>
<dbReference type="Proteomes" id="UP001223420">
    <property type="component" value="Unassembled WGS sequence"/>
</dbReference>
<protein>
    <submittedName>
        <fullName evidence="2">Uncharacterized protein</fullName>
    </submittedName>
</protein>
<name>A0AAJ1TYB2_9HYPH</name>
<feature type="region of interest" description="Disordered" evidence="1">
    <location>
        <begin position="1"/>
        <end position="27"/>
    </location>
</feature>
<gene>
    <name evidence="2" type="ORF">QO001_006117</name>
</gene>
<evidence type="ECO:0000313" key="2">
    <source>
        <dbReference type="EMBL" id="MDQ0547161.1"/>
    </source>
</evidence>
<sequence>MPMILVPKKGQSPVRKKAQPPVRKKPPTTFITQTEAKNRFLTHCRHVIDTGEYVCVQDKSETTYLTLTTRKVKDVFVTESAQFFKDNFARCSSLIRDGVAFRLTLRGSNSVVYARRHTAYVDPVDTVIEKWRESIVEAAVANADESAIRQLSRDLAALAHDHRSRNEEDREVALDRYRNMVRGIARMAIGHLPFDNGQVPQQRDPVQPASPSN</sequence>
<dbReference type="AlphaFoldDB" id="A0AAJ1TYB2"/>
<feature type="region of interest" description="Disordered" evidence="1">
    <location>
        <begin position="194"/>
        <end position="213"/>
    </location>
</feature>
<accession>A0AAJ1TYB2</accession>
<dbReference type="RefSeq" id="WP_230368084.1">
    <property type="nucleotide sequence ID" value="NZ_JAJALK010000021.1"/>
</dbReference>
<evidence type="ECO:0000256" key="1">
    <source>
        <dbReference type="SAM" id="MobiDB-lite"/>
    </source>
</evidence>
<proteinExistence type="predicted"/>
<dbReference type="EMBL" id="JAUSWL010000022">
    <property type="protein sequence ID" value="MDQ0547161.1"/>
    <property type="molecule type" value="Genomic_DNA"/>
</dbReference>
<comment type="caution">
    <text evidence="2">The sequence shown here is derived from an EMBL/GenBank/DDBJ whole genome shotgun (WGS) entry which is preliminary data.</text>
</comment>
<evidence type="ECO:0000313" key="3">
    <source>
        <dbReference type="Proteomes" id="UP001223420"/>
    </source>
</evidence>
<reference evidence="2" key="1">
    <citation type="submission" date="2023-07" db="EMBL/GenBank/DDBJ databases">
        <title>Genomic Encyclopedia of Type Strains, Phase IV (KMG-IV): sequencing the most valuable type-strain genomes for metagenomic binning, comparative biology and taxonomic classification.</title>
        <authorList>
            <person name="Goeker M."/>
        </authorList>
    </citation>
    <scope>NUCLEOTIDE SEQUENCE</scope>
    <source>
        <strain evidence="2">DSM 19569</strain>
    </source>
</reference>